<dbReference type="STRING" id="554083.BKD30_09535"/>
<organism evidence="2 3">
    <name type="scientific">Tersicoccus phoenicis</name>
    <dbReference type="NCBI Taxonomy" id="554083"/>
    <lineage>
        <taxon>Bacteria</taxon>
        <taxon>Bacillati</taxon>
        <taxon>Actinomycetota</taxon>
        <taxon>Actinomycetes</taxon>
        <taxon>Micrococcales</taxon>
        <taxon>Micrococcaceae</taxon>
        <taxon>Tersicoccus</taxon>
    </lineage>
</organism>
<evidence type="ECO:0000259" key="1">
    <source>
        <dbReference type="PROSITE" id="PS51782"/>
    </source>
</evidence>
<evidence type="ECO:0000313" key="3">
    <source>
        <dbReference type="Proteomes" id="UP000187085"/>
    </source>
</evidence>
<proteinExistence type="predicted"/>
<dbReference type="CDD" id="cd00118">
    <property type="entry name" value="LysM"/>
    <property type="match status" value="1"/>
</dbReference>
<comment type="caution">
    <text evidence="2">The sequence shown here is derived from an EMBL/GenBank/DDBJ whole genome shotgun (WGS) entry which is preliminary data.</text>
</comment>
<protein>
    <recommendedName>
        <fullName evidence="1">LysM domain-containing protein</fullName>
    </recommendedName>
</protein>
<feature type="domain" description="LysM" evidence="1">
    <location>
        <begin position="48"/>
        <end position="97"/>
    </location>
</feature>
<name>A0A1R1L9L5_9MICC</name>
<dbReference type="Proteomes" id="UP000187085">
    <property type="component" value="Unassembled WGS sequence"/>
</dbReference>
<gene>
    <name evidence="2" type="ORF">BKD30_09535</name>
</gene>
<dbReference type="AlphaFoldDB" id="A0A1R1L9L5"/>
<dbReference type="Gene3D" id="3.10.350.10">
    <property type="entry name" value="LysM domain"/>
    <property type="match status" value="1"/>
</dbReference>
<dbReference type="PROSITE" id="PS51782">
    <property type="entry name" value="LYSM"/>
    <property type="match status" value="1"/>
</dbReference>
<keyword evidence="3" id="KW-1185">Reference proteome</keyword>
<sequence>MTRRGRLVLLGLPVLLATAALLALVAVFTTAPAAAEQGVRAVPSTPALQVTVQPGESLWQVAAANAHGRDTRDVVAQIVVVNGLDGDRIDAGRKLYVPLGS</sequence>
<dbReference type="InterPro" id="IPR036779">
    <property type="entry name" value="LysM_dom_sf"/>
</dbReference>
<dbReference type="Pfam" id="PF01476">
    <property type="entry name" value="LysM"/>
    <property type="match status" value="1"/>
</dbReference>
<dbReference type="SMART" id="SM00257">
    <property type="entry name" value="LysM"/>
    <property type="match status" value="1"/>
</dbReference>
<dbReference type="InterPro" id="IPR018392">
    <property type="entry name" value="LysM"/>
</dbReference>
<evidence type="ECO:0000313" key="2">
    <source>
        <dbReference type="EMBL" id="OMH24213.1"/>
    </source>
</evidence>
<reference evidence="2 3" key="1">
    <citation type="submission" date="2016-12" db="EMBL/GenBank/DDBJ databases">
        <title>Draft genome of Tersicoccus phoenicis 1P05MA.</title>
        <authorList>
            <person name="Nakajima Y."/>
            <person name="Yoshizawa S."/>
            <person name="Nakamura K."/>
            <person name="Ogura Y."/>
            <person name="Hayashi T."/>
            <person name="Kogure K."/>
        </authorList>
    </citation>
    <scope>NUCLEOTIDE SEQUENCE [LARGE SCALE GENOMIC DNA]</scope>
    <source>
        <strain evidence="2 3">1p05MA</strain>
    </source>
</reference>
<dbReference type="EMBL" id="MRDE01000064">
    <property type="protein sequence ID" value="OMH24213.1"/>
    <property type="molecule type" value="Genomic_DNA"/>
</dbReference>
<accession>A0A1R1L9L5</accession>